<gene>
    <name evidence="2" type="ORF">PGT21_026926</name>
</gene>
<reference evidence="2 3" key="1">
    <citation type="submission" date="2019-05" db="EMBL/GenBank/DDBJ databases">
        <title>Emergence of the Ug99 lineage of the wheat stem rust pathogen through somatic hybridization.</title>
        <authorList>
            <person name="Li F."/>
            <person name="Upadhyaya N.M."/>
            <person name="Sperschneider J."/>
            <person name="Matny O."/>
            <person name="Nguyen-Phuc H."/>
            <person name="Mago R."/>
            <person name="Raley C."/>
            <person name="Miller M.E."/>
            <person name="Silverstein K.A.T."/>
            <person name="Henningsen E."/>
            <person name="Hirsch C.D."/>
            <person name="Visser B."/>
            <person name="Pretorius Z.A."/>
            <person name="Steffenson B.J."/>
            <person name="Schwessinger B."/>
            <person name="Dodds P.N."/>
            <person name="Figueroa M."/>
        </authorList>
    </citation>
    <scope>NUCLEOTIDE SEQUENCE [LARGE SCALE GENOMIC DNA]</scope>
    <source>
        <strain evidence="2">21-0</strain>
    </source>
</reference>
<accession>A0A5B0N5G7</accession>
<feature type="compositionally biased region" description="Basic and acidic residues" evidence="1">
    <location>
        <begin position="167"/>
        <end position="183"/>
    </location>
</feature>
<evidence type="ECO:0000313" key="3">
    <source>
        <dbReference type="Proteomes" id="UP000324748"/>
    </source>
</evidence>
<feature type="compositionally biased region" description="Polar residues" evidence="1">
    <location>
        <begin position="135"/>
        <end position="145"/>
    </location>
</feature>
<feature type="compositionally biased region" description="Polar residues" evidence="1">
    <location>
        <begin position="56"/>
        <end position="72"/>
    </location>
</feature>
<protein>
    <submittedName>
        <fullName evidence="2">Uncharacterized protein</fullName>
    </submittedName>
</protein>
<name>A0A5B0N5G7_PUCGR</name>
<feature type="compositionally biased region" description="Low complexity" evidence="1">
    <location>
        <begin position="115"/>
        <end position="132"/>
    </location>
</feature>
<feature type="compositionally biased region" description="Low complexity" evidence="1">
    <location>
        <begin position="75"/>
        <end position="87"/>
    </location>
</feature>
<evidence type="ECO:0000313" key="2">
    <source>
        <dbReference type="EMBL" id="KAA1083169.1"/>
    </source>
</evidence>
<keyword evidence="3" id="KW-1185">Reference proteome</keyword>
<feature type="compositionally biased region" description="Polar residues" evidence="1">
    <location>
        <begin position="184"/>
        <end position="214"/>
    </location>
</feature>
<dbReference type="AlphaFoldDB" id="A0A5B0N5G7"/>
<dbReference type="Proteomes" id="UP000324748">
    <property type="component" value="Unassembled WGS sequence"/>
</dbReference>
<feature type="region of interest" description="Disordered" evidence="1">
    <location>
        <begin position="35"/>
        <end position="214"/>
    </location>
</feature>
<organism evidence="2 3">
    <name type="scientific">Puccinia graminis f. sp. tritici</name>
    <dbReference type="NCBI Taxonomy" id="56615"/>
    <lineage>
        <taxon>Eukaryota</taxon>
        <taxon>Fungi</taxon>
        <taxon>Dikarya</taxon>
        <taxon>Basidiomycota</taxon>
        <taxon>Pucciniomycotina</taxon>
        <taxon>Pucciniomycetes</taxon>
        <taxon>Pucciniales</taxon>
        <taxon>Pucciniaceae</taxon>
        <taxon>Puccinia</taxon>
    </lineage>
</organism>
<sequence length="214" mass="23720">MSSLDDLNKYLQPNALRLHNKAAQSQNYNQYNINITSKPYSHHPASHSSTPANPLEKNNSRLSSHAKSSTYNALEHSTQTHQTTTRTSEPKQYHHLSSAPSSLKPPHSTRKPKSFEPLVSLSPSFSPSDRPPIITNPTLSSQNDKSNQKRVLPISTDGSDPEQSETEPERSTSRNQKEARTQNDRSNPTIPSQLNNELSTTETGPTAANVQCKK</sequence>
<proteinExistence type="predicted"/>
<evidence type="ECO:0000256" key="1">
    <source>
        <dbReference type="SAM" id="MobiDB-lite"/>
    </source>
</evidence>
<dbReference type="EMBL" id="VSWC01000119">
    <property type="protein sequence ID" value="KAA1083169.1"/>
    <property type="molecule type" value="Genomic_DNA"/>
</dbReference>
<comment type="caution">
    <text evidence="2">The sequence shown here is derived from an EMBL/GenBank/DDBJ whole genome shotgun (WGS) entry which is preliminary data.</text>
</comment>